<dbReference type="PANTHER" id="PTHR43708:SF1">
    <property type="entry name" value="GALACTOSE_LACTOSE METABOLISM REGULATORY PROTEIN GAL80"/>
    <property type="match status" value="1"/>
</dbReference>
<dbReference type="PANTHER" id="PTHR43708">
    <property type="entry name" value="CONSERVED EXPRESSED OXIDOREDUCTASE (EUROFUNG)"/>
    <property type="match status" value="1"/>
</dbReference>
<dbReference type="SUPFAM" id="SSF55347">
    <property type="entry name" value="Glyceraldehyde-3-phosphate dehydrogenase-like, C-terminal domain"/>
    <property type="match status" value="1"/>
</dbReference>
<proteinExistence type="predicted"/>
<keyword evidence="4" id="KW-1185">Reference proteome</keyword>
<dbReference type="Pfam" id="PF01408">
    <property type="entry name" value="GFO_IDH_MocA"/>
    <property type="match status" value="1"/>
</dbReference>
<dbReference type="InterPro" id="IPR036291">
    <property type="entry name" value="NAD(P)-bd_dom_sf"/>
</dbReference>
<evidence type="ECO:0000259" key="2">
    <source>
        <dbReference type="Pfam" id="PF22685"/>
    </source>
</evidence>
<dbReference type="Proteomes" id="UP000235786">
    <property type="component" value="Unassembled WGS sequence"/>
</dbReference>
<evidence type="ECO:0000313" key="3">
    <source>
        <dbReference type="EMBL" id="PMD31971.1"/>
    </source>
</evidence>
<dbReference type="InterPro" id="IPR000683">
    <property type="entry name" value="Gfo/Idh/MocA-like_OxRdtase_N"/>
</dbReference>
<evidence type="ECO:0000313" key="4">
    <source>
        <dbReference type="Proteomes" id="UP000235786"/>
    </source>
</evidence>
<dbReference type="Pfam" id="PF22685">
    <property type="entry name" value="Gal80p_C-like"/>
    <property type="match status" value="1"/>
</dbReference>
<dbReference type="GO" id="GO:0000166">
    <property type="term" value="F:nucleotide binding"/>
    <property type="evidence" value="ECO:0007669"/>
    <property type="project" value="InterPro"/>
</dbReference>
<organism evidence="3 4">
    <name type="scientific">Hyaloscypha variabilis (strain UAMH 11265 / GT02V1 / F)</name>
    <name type="common">Meliniomyces variabilis</name>
    <dbReference type="NCBI Taxonomy" id="1149755"/>
    <lineage>
        <taxon>Eukaryota</taxon>
        <taxon>Fungi</taxon>
        <taxon>Dikarya</taxon>
        <taxon>Ascomycota</taxon>
        <taxon>Pezizomycotina</taxon>
        <taxon>Leotiomycetes</taxon>
        <taxon>Helotiales</taxon>
        <taxon>Hyaloscyphaceae</taxon>
        <taxon>Hyaloscypha</taxon>
        <taxon>Hyaloscypha variabilis</taxon>
    </lineage>
</organism>
<dbReference type="STRING" id="1149755.A0A2J6R0D9"/>
<dbReference type="Gene3D" id="3.40.50.720">
    <property type="entry name" value="NAD(P)-binding Rossmann-like Domain"/>
    <property type="match status" value="1"/>
</dbReference>
<sequence length="379" mass="42118">MSPIRVGLIGLSGAPPDKYEGTSWTPSAHLPYLTSSPDYKIIALLNSSIESAKAAITRYNLPSSTKAYSSPEDLANDPEVDLVVCSVRVDKHFLTVKPSIIAGKAIFVEWPLDRSLSIAQEMLSLAEKHGAKTIVGIQGSFSPVVRKMKEIVERGDEEGGIGKVLSSTIVASVGNGDVWERKNVRYFLEREVGGNIISVHFGHTLEFVASVLGEFQTWDSLMAIRNDKKDIIDPANGNKVIIKDALNTVPDQILLQGTVPSGAVVSIHYRGGPPFPGTPGIQWCIQGSKRELRLTSSSWSLNVGREDTKVEWFDRERGMVEELKGDVDELDKLPVPARNIARVYEAYRKGDWVPDFEWGVKRHTMLEEMWRRFDESQNR</sequence>
<feature type="domain" description="Gfo/Idh/MocA-like oxidoreductase N-terminal" evidence="1">
    <location>
        <begin position="21"/>
        <end position="136"/>
    </location>
</feature>
<name>A0A2J6R0D9_HYAVF</name>
<reference evidence="3 4" key="1">
    <citation type="submission" date="2016-04" db="EMBL/GenBank/DDBJ databases">
        <title>A degradative enzymes factory behind the ericoid mycorrhizal symbiosis.</title>
        <authorList>
            <consortium name="DOE Joint Genome Institute"/>
            <person name="Martino E."/>
            <person name="Morin E."/>
            <person name="Grelet G."/>
            <person name="Kuo A."/>
            <person name="Kohler A."/>
            <person name="Daghino S."/>
            <person name="Barry K."/>
            <person name="Choi C."/>
            <person name="Cichocki N."/>
            <person name="Clum A."/>
            <person name="Copeland A."/>
            <person name="Hainaut M."/>
            <person name="Haridas S."/>
            <person name="Labutti K."/>
            <person name="Lindquist E."/>
            <person name="Lipzen A."/>
            <person name="Khouja H.-R."/>
            <person name="Murat C."/>
            <person name="Ohm R."/>
            <person name="Olson A."/>
            <person name="Spatafora J."/>
            <person name="Veneault-Fourrey C."/>
            <person name="Henrissat B."/>
            <person name="Grigoriev I."/>
            <person name="Martin F."/>
            <person name="Perotto S."/>
        </authorList>
    </citation>
    <scope>NUCLEOTIDE SEQUENCE [LARGE SCALE GENOMIC DNA]</scope>
    <source>
        <strain evidence="3 4">F</strain>
    </source>
</reference>
<protein>
    <submittedName>
        <fullName evidence="3">Putative oxidoreductase</fullName>
    </submittedName>
</protein>
<evidence type="ECO:0000259" key="1">
    <source>
        <dbReference type="Pfam" id="PF01408"/>
    </source>
</evidence>
<feature type="domain" description="Gal80p-like C-terminal" evidence="2">
    <location>
        <begin position="143"/>
        <end position="296"/>
    </location>
</feature>
<dbReference type="Gene3D" id="3.30.360.10">
    <property type="entry name" value="Dihydrodipicolinate Reductase, domain 2"/>
    <property type="match status" value="1"/>
</dbReference>
<dbReference type="SUPFAM" id="SSF51735">
    <property type="entry name" value="NAD(P)-binding Rossmann-fold domains"/>
    <property type="match status" value="1"/>
</dbReference>
<dbReference type="InterPro" id="IPR051317">
    <property type="entry name" value="Gfo/Idh/MocA_oxidoreduct"/>
</dbReference>
<gene>
    <name evidence="3" type="ORF">L207DRAFT_558359</name>
</gene>
<dbReference type="InterPro" id="IPR055080">
    <property type="entry name" value="Gal80p-like_C"/>
</dbReference>
<accession>A0A2J6R0D9</accession>
<dbReference type="OrthoDB" id="64915at2759"/>
<dbReference type="EMBL" id="KZ613960">
    <property type="protein sequence ID" value="PMD31971.1"/>
    <property type="molecule type" value="Genomic_DNA"/>
</dbReference>
<dbReference type="AlphaFoldDB" id="A0A2J6R0D9"/>